<dbReference type="PANTHER" id="PTHR43060">
    <property type="entry name" value="3-HYDROXYISOBUTYRATE DEHYDROGENASE-LIKE 1, MITOCHONDRIAL-RELATED"/>
    <property type="match status" value="1"/>
</dbReference>
<dbReference type="PIRSF" id="PIRSF000103">
    <property type="entry name" value="HIBADH"/>
    <property type="match status" value="1"/>
</dbReference>
<evidence type="ECO:0000256" key="2">
    <source>
        <dbReference type="ARBA" id="ARBA00023027"/>
    </source>
</evidence>
<gene>
    <name evidence="6" type="ORF">FA10DRAFT_268940</name>
</gene>
<dbReference type="PANTHER" id="PTHR43060:SF15">
    <property type="entry name" value="3-HYDROXYISOBUTYRATE DEHYDROGENASE-LIKE 1, MITOCHONDRIAL-RELATED"/>
    <property type="match status" value="1"/>
</dbReference>
<dbReference type="GO" id="GO:0050661">
    <property type="term" value="F:NADP binding"/>
    <property type="evidence" value="ECO:0007669"/>
    <property type="project" value="InterPro"/>
</dbReference>
<accession>A0A316YHX7</accession>
<dbReference type="AlphaFoldDB" id="A0A316YHX7"/>
<dbReference type="InterPro" id="IPR013328">
    <property type="entry name" value="6PGD_dom2"/>
</dbReference>
<evidence type="ECO:0000256" key="1">
    <source>
        <dbReference type="ARBA" id="ARBA00023002"/>
    </source>
</evidence>
<proteinExistence type="predicted"/>
<dbReference type="EMBL" id="KZ819638">
    <property type="protein sequence ID" value="PWN88799.1"/>
    <property type="molecule type" value="Genomic_DNA"/>
</dbReference>
<dbReference type="GO" id="GO:0016491">
    <property type="term" value="F:oxidoreductase activity"/>
    <property type="evidence" value="ECO:0007669"/>
    <property type="project" value="UniProtKB-KW"/>
</dbReference>
<dbReference type="SUPFAM" id="SSF48179">
    <property type="entry name" value="6-phosphogluconate dehydrogenase C-terminal domain-like"/>
    <property type="match status" value="1"/>
</dbReference>
<dbReference type="InterPro" id="IPR008927">
    <property type="entry name" value="6-PGluconate_DH-like_C_sf"/>
</dbReference>
<keyword evidence="2" id="KW-0520">NAD</keyword>
<dbReference type="InterPro" id="IPR006115">
    <property type="entry name" value="6PGDH_NADP-bd"/>
</dbReference>
<organism evidence="6 7">
    <name type="scientific">Acaromyces ingoldii</name>
    <dbReference type="NCBI Taxonomy" id="215250"/>
    <lineage>
        <taxon>Eukaryota</taxon>
        <taxon>Fungi</taxon>
        <taxon>Dikarya</taxon>
        <taxon>Basidiomycota</taxon>
        <taxon>Ustilaginomycotina</taxon>
        <taxon>Exobasidiomycetes</taxon>
        <taxon>Exobasidiales</taxon>
        <taxon>Cryptobasidiaceae</taxon>
        <taxon>Acaromyces</taxon>
    </lineage>
</organism>
<sequence length="299" mass="31398">MTKPRIAFFGLGAMGLHMARKLQSADYDVHGFDIRPEAVEALHEGQEKSRCAKSAREAAQGANVIVLMTVSHFQAHSILFTDGALDSLAQGADILLMATCSKQACADLATQVAERRPDVGFVDAPVSGGTEGAMTGGLTIMAAAQDDVFGRVEPVLRIMGSKLYHVGKQVGQGSAMKAVNQVLCGIHLAAAAEALALAAASGIDPEVALPIVQNSAASSWMLQQRAPRMLQKEDPEVKSAVNLFLKDLDIVSQTGKQVGAALPLSVAALQMFVSAAARGDGAKDDSRVIKSYWAMNGQL</sequence>
<protein>
    <submittedName>
        <fullName evidence="6">3-hydroxyisobutyrate dehydrogenase</fullName>
    </submittedName>
</protein>
<evidence type="ECO:0000313" key="7">
    <source>
        <dbReference type="Proteomes" id="UP000245768"/>
    </source>
</evidence>
<dbReference type="InParanoid" id="A0A316YHX7"/>
<dbReference type="STRING" id="215250.A0A316YHX7"/>
<dbReference type="Pfam" id="PF14833">
    <property type="entry name" value="NAD_binding_11"/>
    <property type="match status" value="1"/>
</dbReference>
<dbReference type="SUPFAM" id="SSF51735">
    <property type="entry name" value="NAD(P)-binding Rossmann-fold domains"/>
    <property type="match status" value="1"/>
</dbReference>
<name>A0A316YHX7_9BASI</name>
<dbReference type="InterPro" id="IPR015815">
    <property type="entry name" value="HIBADH-related"/>
</dbReference>
<dbReference type="InterPro" id="IPR036291">
    <property type="entry name" value="NAD(P)-bd_dom_sf"/>
</dbReference>
<dbReference type="Pfam" id="PF03446">
    <property type="entry name" value="NAD_binding_2"/>
    <property type="match status" value="1"/>
</dbReference>
<keyword evidence="7" id="KW-1185">Reference proteome</keyword>
<dbReference type="OrthoDB" id="435038at2759"/>
<dbReference type="RefSeq" id="XP_025375997.1">
    <property type="nucleotide sequence ID" value="XM_025522539.1"/>
</dbReference>
<dbReference type="InterPro" id="IPR029154">
    <property type="entry name" value="HIBADH-like_NADP-bd"/>
</dbReference>
<feature type="active site" evidence="3">
    <location>
        <position position="177"/>
    </location>
</feature>
<dbReference type="Proteomes" id="UP000245768">
    <property type="component" value="Unassembled WGS sequence"/>
</dbReference>
<evidence type="ECO:0000256" key="3">
    <source>
        <dbReference type="PIRSR" id="PIRSR000103-1"/>
    </source>
</evidence>
<feature type="domain" description="6-phosphogluconate dehydrogenase NADP-binding" evidence="4">
    <location>
        <begin position="5"/>
        <end position="167"/>
    </location>
</feature>
<dbReference type="GO" id="GO:0051287">
    <property type="term" value="F:NAD binding"/>
    <property type="evidence" value="ECO:0007669"/>
    <property type="project" value="InterPro"/>
</dbReference>
<dbReference type="GeneID" id="37044455"/>
<dbReference type="Gene3D" id="3.40.50.720">
    <property type="entry name" value="NAD(P)-binding Rossmann-like Domain"/>
    <property type="match status" value="1"/>
</dbReference>
<keyword evidence="1" id="KW-0560">Oxidoreductase</keyword>
<reference evidence="6" key="1">
    <citation type="journal article" date="2018" name="Mol. Biol. Evol.">
        <title>Broad Genomic Sampling Reveals a Smut Pathogenic Ancestry of the Fungal Clade Ustilaginomycotina.</title>
        <authorList>
            <person name="Kijpornyongpan T."/>
            <person name="Mondo S.J."/>
            <person name="Barry K."/>
            <person name="Sandor L."/>
            <person name="Lee J."/>
            <person name="Lipzen A."/>
            <person name="Pangilinan J."/>
            <person name="LaButti K."/>
            <person name="Hainaut M."/>
            <person name="Henrissat B."/>
            <person name="Grigoriev I.V."/>
            <person name="Spatafora J.W."/>
            <person name="Aime M.C."/>
        </authorList>
    </citation>
    <scope>NUCLEOTIDE SEQUENCE [LARGE SCALE GENOMIC DNA]</scope>
    <source>
        <strain evidence="6">MCA 4198</strain>
    </source>
</reference>
<dbReference type="Gene3D" id="1.10.1040.10">
    <property type="entry name" value="N-(1-d-carboxylethyl)-l-norvaline Dehydrogenase, domain 2"/>
    <property type="match status" value="1"/>
</dbReference>
<feature type="domain" description="3-hydroxyisobutyrate dehydrogenase-like NAD-binding" evidence="5">
    <location>
        <begin position="171"/>
        <end position="291"/>
    </location>
</feature>
<evidence type="ECO:0000259" key="5">
    <source>
        <dbReference type="Pfam" id="PF14833"/>
    </source>
</evidence>
<evidence type="ECO:0000259" key="4">
    <source>
        <dbReference type="Pfam" id="PF03446"/>
    </source>
</evidence>
<evidence type="ECO:0000313" key="6">
    <source>
        <dbReference type="EMBL" id="PWN88799.1"/>
    </source>
</evidence>